<organism evidence="8">
    <name type="scientific">Capitella teleta</name>
    <name type="common">Polychaete worm</name>
    <dbReference type="NCBI Taxonomy" id="283909"/>
    <lineage>
        <taxon>Eukaryota</taxon>
        <taxon>Metazoa</taxon>
        <taxon>Spiralia</taxon>
        <taxon>Lophotrochozoa</taxon>
        <taxon>Annelida</taxon>
        <taxon>Polychaeta</taxon>
        <taxon>Sedentaria</taxon>
        <taxon>Scolecida</taxon>
        <taxon>Capitellidae</taxon>
        <taxon>Capitella</taxon>
    </lineage>
</organism>
<gene>
    <name evidence="8" type="ORF">CAPTEDRAFT_153908</name>
</gene>
<evidence type="ECO:0000313" key="8">
    <source>
        <dbReference type="EMBL" id="ELT97171.1"/>
    </source>
</evidence>
<feature type="transmembrane region" description="Helical" evidence="6">
    <location>
        <begin position="388"/>
        <end position="412"/>
    </location>
</feature>
<dbReference type="STRING" id="283909.R7U0H9"/>
<keyword evidence="3 6" id="KW-0812">Transmembrane</keyword>
<evidence type="ECO:0000256" key="7">
    <source>
        <dbReference type="SAM" id="SignalP"/>
    </source>
</evidence>
<evidence type="ECO:0000256" key="5">
    <source>
        <dbReference type="ARBA" id="ARBA00023136"/>
    </source>
</evidence>
<dbReference type="AlphaFoldDB" id="R7U0H9"/>
<reference evidence="8 10" key="2">
    <citation type="journal article" date="2013" name="Nature">
        <title>Insights into bilaterian evolution from three spiralian genomes.</title>
        <authorList>
            <person name="Simakov O."/>
            <person name="Marletaz F."/>
            <person name="Cho S.J."/>
            <person name="Edsinger-Gonzales E."/>
            <person name="Havlak P."/>
            <person name="Hellsten U."/>
            <person name="Kuo D.H."/>
            <person name="Larsson T."/>
            <person name="Lv J."/>
            <person name="Arendt D."/>
            <person name="Savage R."/>
            <person name="Osoegawa K."/>
            <person name="de Jong P."/>
            <person name="Grimwood J."/>
            <person name="Chapman J.A."/>
            <person name="Shapiro H."/>
            <person name="Aerts A."/>
            <person name="Otillar R.P."/>
            <person name="Terry A.Y."/>
            <person name="Boore J.L."/>
            <person name="Grigoriev I.V."/>
            <person name="Lindberg D.R."/>
            <person name="Seaver E.C."/>
            <person name="Weisblat D.A."/>
            <person name="Putnam N.H."/>
            <person name="Rokhsar D.S."/>
        </authorList>
    </citation>
    <scope>NUCLEOTIDE SEQUENCE</scope>
    <source>
        <strain evidence="8 10">I ESC-2004</strain>
    </source>
</reference>
<feature type="transmembrane region" description="Helical" evidence="6">
    <location>
        <begin position="196"/>
        <end position="214"/>
    </location>
</feature>
<evidence type="ECO:0000256" key="6">
    <source>
        <dbReference type="SAM" id="Phobius"/>
    </source>
</evidence>
<dbReference type="HOGENOM" id="CLU_029574_5_0_1"/>
<dbReference type="FunCoup" id="R7U0H9">
    <property type="interactions" value="1098"/>
</dbReference>
<evidence type="ECO:0000313" key="10">
    <source>
        <dbReference type="Proteomes" id="UP000014760"/>
    </source>
</evidence>
<dbReference type="EMBL" id="AMQN01002200">
    <property type="status" value="NOT_ANNOTATED_CDS"/>
    <property type="molecule type" value="Genomic_DNA"/>
</dbReference>
<evidence type="ECO:0000313" key="9">
    <source>
        <dbReference type="EnsemblMetazoa" id="CapteP153908"/>
    </source>
</evidence>
<evidence type="ECO:0000256" key="1">
    <source>
        <dbReference type="ARBA" id="ARBA00004141"/>
    </source>
</evidence>
<keyword evidence="4 6" id="KW-1133">Transmembrane helix</keyword>
<feature type="signal peptide" evidence="7">
    <location>
        <begin position="1"/>
        <end position="22"/>
    </location>
</feature>
<reference evidence="10" key="1">
    <citation type="submission" date="2012-12" db="EMBL/GenBank/DDBJ databases">
        <authorList>
            <person name="Hellsten U."/>
            <person name="Grimwood J."/>
            <person name="Chapman J.A."/>
            <person name="Shapiro H."/>
            <person name="Aerts A."/>
            <person name="Otillar R.P."/>
            <person name="Terry A.Y."/>
            <person name="Boore J.L."/>
            <person name="Simakov O."/>
            <person name="Marletaz F."/>
            <person name="Cho S.-J."/>
            <person name="Edsinger-Gonzales E."/>
            <person name="Havlak P."/>
            <person name="Kuo D.-H."/>
            <person name="Larsson T."/>
            <person name="Lv J."/>
            <person name="Arendt D."/>
            <person name="Savage R."/>
            <person name="Osoegawa K."/>
            <person name="de Jong P."/>
            <person name="Lindberg D.R."/>
            <person name="Seaver E.C."/>
            <person name="Weisblat D.A."/>
            <person name="Putnam N.H."/>
            <person name="Grigoriev I.V."/>
            <person name="Rokhsar D.S."/>
        </authorList>
    </citation>
    <scope>NUCLEOTIDE SEQUENCE</scope>
    <source>
        <strain evidence="10">I ESC-2004</strain>
    </source>
</reference>
<dbReference type="GO" id="GO:0016020">
    <property type="term" value="C:membrane"/>
    <property type="evidence" value="ECO:0007669"/>
    <property type="project" value="UniProtKB-SubCell"/>
</dbReference>
<proteinExistence type="inferred from homology"/>
<accession>R7U0H9</accession>
<feature type="transmembrane region" description="Helical" evidence="6">
    <location>
        <begin position="116"/>
        <end position="137"/>
    </location>
</feature>
<feature type="transmembrane region" description="Helical" evidence="6">
    <location>
        <begin position="54"/>
        <end position="75"/>
    </location>
</feature>
<evidence type="ECO:0008006" key="11">
    <source>
        <dbReference type="Google" id="ProtNLM"/>
    </source>
</evidence>
<protein>
    <recommendedName>
        <fullName evidence="11">Serine incorporator</fullName>
    </recommendedName>
</protein>
<dbReference type="InterPro" id="IPR005016">
    <property type="entry name" value="TDE1/TMS"/>
</dbReference>
<feature type="transmembrane region" description="Helical" evidence="6">
    <location>
        <begin position="226"/>
        <end position="244"/>
    </location>
</feature>
<feature type="transmembrane region" description="Helical" evidence="6">
    <location>
        <begin position="348"/>
        <end position="368"/>
    </location>
</feature>
<feature type="chain" id="PRO_5008787539" description="Serine incorporator" evidence="7">
    <location>
        <begin position="23"/>
        <end position="417"/>
    </location>
</feature>
<dbReference type="EnsemblMetazoa" id="CapteT153908">
    <property type="protein sequence ID" value="CapteP153908"/>
    <property type="gene ID" value="CapteG153908"/>
</dbReference>
<dbReference type="PANTHER" id="PTHR10383:SF9">
    <property type="entry name" value="SERINE INCORPORATOR, ISOFORM F"/>
    <property type="match status" value="1"/>
</dbReference>
<keyword evidence="7" id="KW-0732">Signal</keyword>
<dbReference type="PANTHER" id="PTHR10383">
    <property type="entry name" value="SERINE INCORPORATOR"/>
    <property type="match status" value="1"/>
</dbReference>
<evidence type="ECO:0000256" key="4">
    <source>
        <dbReference type="ARBA" id="ARBA00022989"/>
    </source>
</evidence>
<keyword evidence="10" id="KW-1185">Reference proteome</keyword>
<reference evidence="9" key="3">
    <citation type="submission" date="2015-06" db="UniProtKB">
        <authorList>
            <consortium name="EnsemblMetazoa"/>
        </authorList>
    </citation>
    <scope>IDENTIFICATION</scope>
</reference>
<feature type="transmembrane region" description="Helical" evidence="6">
    <location>
        <begin position="87"/>
        <end position="110"/>
    </location>
</feature>
<comment type="similarity">
    <text evidence="2">Belongs to the TDE1 family.</text>
</comment>
<name>R7U0H9_CAPTE</name>
<keyword evidence="5 6" id="KW-0472">Membrane</keyword>
<sequence>MLLLGTVVACLMLAPGLESTLAKIPGLCSGVDVGGVGIIKSQLDCQLIVGYRAVYRVCFALAAFYFLFAIIMINVKTSGDPRSKIQNGFWFFKVLILIGIAVGAFFIPTQSDFQSAWMWIGIVGAFVFILIQLILIVDFAHSWNESWLEKYEESQNKGWFAGLMFFTIIFYLISLVLTGIFFAFYAKDGSCGLHKFFISFNLILCAVVSVLAILPRVQEANPRSGLLQSSIISIYTMYLTWSAMTNNPNKVCNPSLTDILLPKNTTGTTPDPSDSSAGFDYTSIIGLVIFIFCVLYASIRSSAQMNKMTLSSTSSEKTILDSGSGSGDAERGQAYDDEEEAVAYSYSFFHIMFMLASVYIMMTLTNWYKPSGDDNNDYKFLQSNEPAMWIKIASSWVCLLIYGWTLLAPMILSDREF</sequence>
<feature type="transmembrane region" description="Helical" evidence="6">
    <location>
        <begin position="158"/>
        <end position="184"/>
    </location>
</feature>
<evidence type="ECO:0000256" key="3">
    <source>
        <dbReference type="ARBA" id="ARBA00022692"/>
    </source>
</evidence>
<dbReference type="EMBL" id="KB308638">
    <property type="protein sequence ID" value="ELT97171.1"/>
    <property type="molecule type" value="Genomic_DNA"/>
</dbReference>
<comment type="subcellular location">
    <subcellularLocation>
        <location evidence="1">Membrane</location>
        <topology evidence="1">Multi-pass membrane protein</topology>
    </subcellularLocation>
</comment>
<evidence type="ECO:0000256" key="2">
    <source>
        <dbReference type="ARBA" id="ARBA00006665"/>
    </source>
</evidence>
<dbReference type="OMA" id="DKHCNPL"/>
<dbReference type="Proteomes" id="UP000014760">
    <property type="component" value="Unassembled WGS sequence"/>
</dbReference>
<feature type="transmembrane region" description="Helical" evidence="6">
    <location>
        <begin position="281"/>
        <end position="299"/>
    </location>
</feature>
<dbReference type="OrthoDB" id="5963193at2759"/>
<dbReference type="Pfam" id="PF03348">
    <property type="entry name" value="Serinc"/>
    <property type="match status" value="1"/>
</dbReference>